<sequence length="252" mass="28012">MSSGFLDTVLGFFGAIAAFSPSASSFPSAEARERESEEKKRGGSEAGPLRSEKVKREKVESEAAGVSGSVTQRFRQPFRRWWWRLVINVTEDRPYHPEDEGFGVGSVFGSLNRRCLVGGNRLVVVSVAFLRVSERSFVHENVVAGVVGHHKVMAGECGLNEKAHNMGLLFGMLMKCSEDDFPKFEVHCEITPIQPNLYDCGIIVLQMMDLWDGQKKFDGNSMPIYTNATSPAVLRRAFIEDRCALKRMGGMI</sequence>
<evidence type="ECO:0000256" key="1">
    <source>
        <dbReference type="SAM" id="MobiDB-lite"/>
    </source>
</evidence>
<organism evidence="2 3">
    <name type="scientific">Vigna unguiculata</name>
    <name type="common">Cowpea</name>
    <dbReference type="NCBI Taxonomy" id="3917"/>
    <lineage>
        <taxon>Eukaryota</taxon>
        <taxon>Viridiplantae</taxon>
        <taxon>Streptophyta</taxon>
        <taxon>Embryophyta</taxon>
        <taxon>Tracheophyta</taxon>
        <taxon>Spermatophyta</taxon>
        <taxon>Magnoliopsida</taxon>
        <taxon>eudicotyledons</taxon>
        <taxon>Gunneridae</taxon>
        <taxon>Pentapetalae</taxon>
        <taxon>rosids</taxon>
        <taxon>fabids</taxon>
        <taxon>Fabales</taxon>
        <taxon>Fabaceae</taxon>
        <taxon>Papilionoideae</taxon>
        <taxon>50 kb inversion clade</taxon>
        <taxon>NPAAA clade</taxon>
        <taxon>indigoferoid/millettioid clade</taxon>
        <taxon>Phaseoleae</taxon>
        <taxon>Vigna</taxon>
    </lineage>
</organism>
<reference evidence="2 3" key="1">
    <citation type="submission" date="2019-04" db="EMBL/GenBank/DDBJ databases">
        <title>An improved genome assembly and genetic linkage map for asparagus bean, Vigna unguiculata ssp. sesquipedialis.</title>
        <authorList>
            <person name="Xia Q."/>
            <person name="Zhang R."/>
            <person name="Dong Y."/>
        </authorList>
    </citation>
    <scope>NUCLEOTIDE SEQUENCE [LARGE SCALE GENOMIC DNA]</scope>
    <source>
        <tissue evidence="2">Leaf</tissue>
    </source>
</reference>
<dbReference type="SUPFAM" id="SSF54001">
    <property type="entry name" value="Cysteine proteinases"/>
    <property type="match status" value="1"/>
</dbReference>
<dbReference type="EMBL" id="CP039350">
    <property type="protein sequence ID" value="QCD95830.1"/>
    <property type="molecule type" value="Genomic_DNA"/>
</dbReference>
<dbReference type="InterPro" id="IPR038765">
    <property type="entry name" value="Papain-like_cys_pep_sf"/>
</dbReference>
<proteinExistence type="predicted"/>
<accession>A0A4D6M550</accession>
<feature type="compositionally biased region" description="Basic and acidic residues" evidence="1">
    <location>
        <begin position="30"/>
        <end position="43"/>
    </location>
</feature>
<dbReference type="Gene3D" id="3.40.395.10">
    <property type="entry name" value="Adenoviral Proteinase, Chain A"/>
    <property type="match status" value="1"/>
</dbReference>
<dbReference type="AlphaFoldDB" id="A0A4D6M550"/>
<evidence type="ECO:0008006" key="4">
    <source>
        <dbReference type="Google" id="ProtNLM"/>
    </source>
</evidence>
<dbReference type="Proteomes" id="UP000501690">
    <property type="component" value="Linkage Group LG6"/>
</dbReference>
<keyword evidence="3" id="KW-1185">Reference proteome</keyword>
<feature type="compositionally biased region" description="Basic and acidic residues" evidence="1">
    <location>
        <begin position="50"/>
        <end position="61"/>
    </location>
</feature>
<gene>
    <name evidence="2" type="ORF">DEO72_LG6g527</name>
</gene>
<evidence type="ECO:0000313" key="3">
    <source>
        <dbReference type="Proteomes" id="UP000501690"/>
    </source>
</evidence>
<evidence type="ECO:0000313" key="2">
    <source>
        <dbReference type="EMBL" id="QCD95830.1"/>
    </source>
</evidence>
<name>A0A4D6M550_VIGUN</name>
<feature type="region of interest" description="Disordered" evidence="1">
    <location>
        <begin position="22"/>
        <end position="62"/>
    </location>
</feature>
<protein>
    <recommendedName>
        <fullName evidence="4">Ulp1 protease family</fullName>
    </recommendedName>
</protein>